<gene>
    <name evidence="2" type="ORF">PECUL_23A056046</name>
</gene>
<feature type="region of interest" description="Disordered" evidence="1">
    <location>
        <begin position="1"/>
        <end position="83"/>
    </location>
</feature>
<sequence>MIQEITEYSLPHDPKTILLRSLPEATPKPAKKNDIPYTEHSLHPHSQKLEDLKPPLNPGNHRLDVNNSGLRTPNVAPIENRKVESIHRRDVANLPFDKDPTNTTPLA</sequence>
<reference evidence="2" key="1">
    <citation type="submission" date="2022-03" db="EMBL/GenBank/DDBJ databases">
        <authorList>
            <person name="Alioto T."/>
            <person name="Alioto T."/>
            <person name="Gomez Garrido J."/>
        </authorList>
    </citation>
    <scope>NUCLEOTIDE SEQUENCE</scope>
</reference>
<organism evidence="2 3">
    <name type="scientific">Pelobates cultripes</name>
    <name type="common">Western spadefoot toad</name>
    <dbReference type="NCBI Taxonomy" id="61616"/>
    <lineage>
        <taxon>Eukaryota</taxon>
        <taxon>Metazoa</taxon>
        <taxon>Chordata</taxon>
        <taxon>Craniata</taxon>
        <taxon>Vertebrata</taxon>
        <taxon>Euteleostomi</taxon>
        <taxon>Amphibia</taxon>
        <taxon>Batrachia</taxon>
        <taxon>Anura</taxon>
        <taxon>Pelobatoidea</taxon>
        <taxon>Pelobatidae</taxon>
        <taxon>Pelobates</taxon>
    </lineage>
</organism>
<keyword evidence="3" id="KW-1185">Reference proteome</keyword>
<evidence type="ECO:0000313" key="3">
    <source>
        <dbReference type="Proteomes" id="UP001295444"/>
    </source>
</evidence>
<evidence type="ECO:0000256" key="1">
    <source>
        <dbReference type="SAM" id="MobiDB-lite"/>
    </source>
</evidence>
<evidence type="ECO:0000313" key="2">
    <source>
        <dbReference type="EMBL" id="CAH2223143.1"/>
    </source>
</evidence>
<dbReference type="Proteomes" id="UP001295444">
    <property type="component" value="Chromosome 01"/>
</dbReference>
<dbReference type="EMBL" id="OW240912">
    <property type="protein sequence ID" value="CAH2223143.1"/>
    <property type="molecule type" value="Genomic_DNA"/>
</dbReference>
<dbReference type="AlphaFoldDB" id="A0AAD1VMC2"/>
<name>A0AAD1VMC2_PELCU</name>
<protein>
    <submittedName>
        <fullName evidence="2">Uncharacterized protein</fullName>
    </submittedName>
</protein>
<proteinExistence type="predicted"/>
<accession>A0AAD1VMC2</accession>